<dbReference type="EMBL" id="BK015004">
    <property type="protein sequence ID" value="DAD86588.1"/>
    <property type="molecule type" value="Genomic_DNA"/>
</dbReference>
<sequence length="350" mass="35859">MAIKAVNQIDVIDLTDGYSVVLTNDSYTFLGTTSAVNGTQTTTTQVMALCGSEQVPCTVGTITCPTGISAVSDGKTPMPTITITATSALTKSGTITIPIVVDGDITINKIFSYSIAFKGQTGQNGTSVTVSSTSVTYQVGASGTTKPTGEWKAEVPNVPNGQFLWTKTVVKYSDGKSTEAYSVSYKGTNGTNGSNGTSVTVSSTSVTYQAGTSGTTPPTGTWSPTVPNVANGQYLWTKTVVTYSDGKHTESYSVSYKGTNGTNGKDGKDAITMAITSSGGTIFKNTAIATTLTAHVYKGGVEVTGSALSSLGTIKWYKDGGTTAVATGSTYTIGAGDISNKATFSAQLEG</sequence>
<name>A0A8S5MWK9_9CAUD</name>
<protein>
    <submittedName>
        <fullName evidence="1">Tail protein</fullName>
    </submittedName>
</protein>
<proteinExistence type="predicted"/>
<organism evidence="1">
    <name type="scientific">Siphoviridae sp. ctaqI5</name>
    <dbReference type="NCBI Taxonomy" id="2826390"/>
    <lineage>
        <taxon>Viruses</taxon>
        <taxon>Duplodnaviria</taxon>
        <taxon>Heunggongvirae</taxon>
        <taxon>Uroviricota</taxon>
        <taxon>Caudoviricetes</taxon>
    </lineage>
</organism>
<accession>A0A8S5MWK9</accession>
<reference evidence="1" key="1">
    <citation type="journal article" date="2021" name="Proc. Natl. Acad. Sci. U.S.A.">
        <title>A Catalog of Tens of Thousands of Viruses from Human Metagenomes Reveals Hidden Associations with Chronic Diseases.</title>
        <authorList>
            <person name="Tisza M.J."/>
            <person name="Buck C.B."/>
        </authorList>
    </citation>
    <scope>NUCLEOTIDE SEQUENCE</scope>
    <source>
        <strain evidence="1">CtaqI5</strain>
    </source>
</reference>
<evidence type="ECO:0000313" key="1">
    <source>
        <dbReference type="EMBL" id="DAD86588.1"/>
    </source>
</evidence>